<dbReference type="FunFam" id="3.50.50.60:FF:000156">
    <property type="entry name" value="Salicylate hydroxylase, putative"/>
    <property type="match status" value="1"/>
</dbReference>
<feature type="domain" description="FAD-binding" evidence="5">
    <location>
        <begin position="6"/>
        <end position="333"/>
    </location>
</feature>
<evidence type="ECO:0000313" key="6">
    <source>
        <dbReference type="EMBL" id="KAH7126013.1"/>
    </source>
</evidence>
<gene>
    <name evidence="6" type="ORF">EDB81DRAFT_730343</name>
</gene>
<dbReference type="GO" id="GO:0044550">
    <property type="term" value="P:secondary metabolite biosynthetic process"/>
    <property type="evidence" value="ECO:0007669"/>
    <property type="project" value="TreeGrafter"/>
</dbReference>
<reference evidence="6" key="1">
    <citation type="journal article" date="2021" name="Nat. Commun.">
        <title>Genetic determinants of endophytism in the Arabidopsis root mycobiome.</title>
        <authorList>
            <person name="Mesny F."/>
            <person name="Miyauchi S."/>
            <person name="Thiergart T."/>
            <person name="Pickel B."/>
            <person name="Atanasova L."/>
            <person name="Karlsson M."/>
            <person name="Huettel B."/>
            <person name="Barry K.W."/>
            <person name="Haridas S."/>
            <person name="Chen C."/>
            <person name="Bauer D."/>
            <person name="Andreopoulos W."/>
            <person name="Pangilinan J."/>
            <person name="LaButti K."/>
            <person name="Riley R."/>
            <person name="Lipzen A."/>
            <person name="Clum A."/>
            <person name="Drula E."/>
            <person name="Henrissat B."/>
            <person name="Kohler A."/>
            <person name="Grigoriev I.V."/>
            <person name="Martin F.M."/>
            <person name="Hacquard S."/>
        </authorList>
    </citation>
    <scope>NUCLEOTIDE SEQUENCE</scope>
    <source>
        <strain evidence="6">MPI-CAGE-AT-0147</strain>
    </source>
</reference>
<accession>A0A9P9DV88</accession>
<name>A0A9P9DV88_9HYPO</name>
<dbReference type="Pfam" id="PF01494">
    <property type="entry name" value="FAD_binding_3"/>
    <property type="match status" value="1"/>
</dbReference>
<feature type="chain" id="PRO_5040350194" description="FAD-binding domain-containing protein" evidence="4">
    <location>
        <begin position="23"/>
        <end position="411"/>
    </location>
</feature>
<dbReference type="Gene3D" id="3.50.50.60">
    <property type="entry name" value="FAD/NAD(P)-binding domain"/>
    <property type="match status" value="1"/>
</dbReference>
<evidence type="ECO:0000256" key="1">
    <source>
        <dbReference type="ARBA" id="ARBA00022630"/>
    </source>
</evidence>
<dbReference type="PANTHER" id="PTHR46720:SF1">
    <property type="entry name" value="HYDROXYLASE, PUTATIVE (AFU_ORTHOLOGUE AFUA_8G06050)-RELATED"/>
    <property type="match status" value="1"/>
</dbReference>
<dbReference type="SUPFAM" id="SSF51905">
    <property type="entry name" value="FAD/NAD(P)-binding domain"/>
    <property type="match status" value="1"/>
</dbReference>
<keyword evidence="4" id="KW-0732">Signal</keyword>
<dbReference type="PRINTS" id="PR00420">
    <property type="entry name" value="RNGMNOXGNASE"/>
</dbReference>
<dbReference type="InterPro" id="IPR002938">
    <property type="entry name" value="FAD-bd"/>
</dbReference>
<dbReference type="GO" id="GO:0016491">
    <property type="term" value="F:oxidoreductase activity"/>
    <property type="evidence" value="ECO:0007669"/>
    <property type="project" value="UniProtKB-KW"/>
</dbReference>
<keyword evidence="7" id="KW-1185">Reference proteome</keyword>
<evidence type="ECO:0000256" key="2">
    <source>
        <dbReference type="ARBA" id="ARBA00022827"/>
    </source>
</evidence>
<dbReference type="InterPro" id="IPR051104">
    <property type="entry name" value="FAD_monoxygenase"/>
</dbReference>
<dbReference type="EMBL" id="JAGMUV010000020">
    <property type="protein sequence ID" value="KAH7126013.1"/>
    <property type="molecule type" value="Genomic_DNA"/>
</dbReference>
<keyword evidence="1" id="KW-0285">Flavoprotein</keyword>
<dbReference type="AlphaFoldDB" id="A0A9P9DV88"/>
<sequence>MTSTAPIAIIGAGLSGLSLALALHSHDISCVLYETQGSPLDIGGALMLSPNALRILDRLNVYKTLEPLSYRFEHLYFRSGKDELVDEFEFGSAEKYGYPALRTYRYELINVLLDLVKKAGIPIEYGKKFDHVISETDQGVTWQFSDGSEAQASLLIGADGIHSRVRQYLYPGLVAKFTNMVGISSAIPTSQLKAGDDYPIPVTIMNPKHGAFVIAPQFADGSEAFIGKQYLFTGPEPDREGWRKLNADKQWAVDHLRNGYEDFPPIVGNATSSISADKINLWPFYLLPKLDNWASEKHNRVIIVGDAAHALPPTAGQGVNQAFEDVYILSGVLGKLRSDSQLGAPDKVQKALKNWQNGRQGRVDRILELNAQISKRRMPTAEPVEIKPIELAWLYGADFDSMVEEYAGNLE</sequence>
<protein>
    <recommendedName>
        <fullName evidence="5">FAD-binding domain-containing protein</fullName>
    </recommendedName>
</protein>
<dbReference type="InterPro" id="IPR036188">
    <property type="entry name" value="FAD/NAD-bd_sf"/>
</dbReference>
<keyword evidence="2" id="KW-0274">FAD</keyword>
<proteinExistence type="predicted"/>
<keyword evidence="3" id="KW-0560">Oxidoreductase</keyword>
<dbReference type="OrthoDB" id="16820at2759"/>
<dbReference type="PANTHER" id="PTHR46720">
    <property type="entry name" value="HYDROXYLASE, PUTATIVE (AFU_ORTHOLOGUE AFUA_3G01460)-RELATED"/>
    <property type="match status" value="1"/>
</dbReference>
<evidence type="ECO:0000259" key="5">
    <source>
        <dbReference type="Pfam" id="PF01494"/>
    </source>
</evidence>
<feature type="signal peptide" evidence="4">
    <location>
        <begin position="1"/>
        <end position="22"/>
    </location>
</feature>
<dbReference type="GO" id="GO:0071949">
    <property type="term" value="F:FAD binding"/>
    <property type="evidence" value="ECO:0007669"/>
    <property type="project" value="InterPro"/>
</dbReference>
<organism evidence="6 7">
    <name type="scientific">Dactylonectria macrodidyma</name>
    <dbReference type="NCBI Taxonomy" id="307937"/>
    <lineage>
        <taxon>Eukaryota</taxon>
        <taxon>Fungi</taxon>
        <taxon>Dikarya</taxon>
        <taxon>Ascomycota</taxon>
        <taxon>Pezizomycotina</taxon>
        <taxon>Sordariomycetes</taxon>
        <taxon>Hypocreomycetidae</taxon>
        <taxon>Hypocreales</taxon>
        <taxon>Nectriaceae</taxon>
        <taxon>Dactylonectria</taxon>
    </lineage>
</organism>
<comment type="caution">
    <text evidence="6">The sequence shown here is derived from an EMBL/GenBank/DDBJ whole genome shotgun (WGS) entry which is preliminary data.</text>
</comment>
<evidence type="ECO:0000256" key="3">
    <source>
        <dbReference type="ARBA" id="ARBA00023002"/>
    </source>
</evidence>
<evidence type="ECO:0000313" key="7">
    <source>
        <dbReference type="Proteomes" id="UP000738349"/>
    </source>
</evidence>
<dbReference type="Proteomes" id="UP000738349">
    <property type="component" value="Unassembled WGS sequence"/>
</dbReference>
<evidence type="ECO:0000256" key="4">
    <source>
        <dbReference type="SAM" id="SignalP"/>
    </source>
</evidence>